<evidence type="ECO:0000256" key="5">
    <source>
        <dbReference type="ARBA" id="ARBA00022490"/>
    </source>
</evidence>
<comment type="subcellular location">
    <subcellularLocation>
        <location evidence="1">Cytoplasm</location>
    </subcellularLocation>
</comment>
<reference evidence="13 14" key="1">
    <citation type="journal article" date="2013" name="PLoS ONE">
        <title>Genomic analysis of Melioribacter roseus, facultatively anaerobic organotrophic bacterium representing a novel deep lineage within Bacteriodetes/Chlorobi group.</title>
        <authorList>
            <person name="Kadnikov V.V."/>
            <person name="Mardanov A.V."/>
            <person name="Podosokorskaya O.A."/>
            <person name="Gavrilov S.N."/>
            <person name="Kublanov I.V."/>
            <person name="Beletsky A.V."/>
            <person name="Bonch-Osmolovskaya E.A."/>
            <person name="Ravin N.V."/>
        </authorList>
    </citation>
    <scope>NUCLEOTIDE SEQUENCE [LARGE SCALE GENOMIC DNA]</scope>
    <source>
        <strain evidence="14">JCM 17771 / P3M-2</strain>
    </source>
</reference>
<keyword evidence="8 9" id="KW-0119">Carbohydrate metabolism</keyword>
<dbReference type="PIRSF" id="PIRSF005096">
    <property type="entry name" value="GALM"/>
    <property type="match status" value="1"/>
</dbReference>
<evidence type="ECO:0000256" key="7">
    <source>
        <dbReference type="ARBA" id="ARBA00023235"/>
    </source>
</evidence>
<keyword evidence="7 9" id="KW-0413">Isomerase</keyword>
<dbReference type="InterPro" id="IPR047215">
    <property type="entry name" value="Galactose_mutarotase-like"/>
</dbReference>
<dbReference type="EMBL" id="CP003557">
    <property type="protein sequence ID" value="AFN73276.1"/>
    <property type="molecule type" value="Genomic_DNA"/>
</dbReference>
<comment type="similarity">
    <text evidence="3 9">Belongs to the aldose epimerase family.</text>
</comment>
<dbReference type="NCBIfam" id="NF008277">
    <property type="entry name" value="PRK11055.1"/>
    <property type="match status" value="1"/>
</dbReference>
<comment type="subunit">
    <text evidence="4">Monomer.</text>
</comment>
<dbReference type="Gene3D" id="2.70.98.10">
    <property type="match status" value="1"/>
</dbReference>
<dbReference type="PROSITE" id="PS51257">
    <property type="entry name" value="PROKAR_LIPOPROTEIN"/>
    <property type="match status" value="1"/>
</dbReference>
<dbReference type="RefSeq" id="WP_014854713.1">
    <property type="nucleotide sequence ID" value="NC_018178.1"/>
</dbReference>
<dbReference type="PANTHER" id="PTHR10091">
    <property type="entry name" value="ALDOSE-1-EPIMERASE"/>
    <property type="match status" value="1"/>
</dbReference>
<dbReference type="AlphaFoldDB" id="I6ZZX1"/>
<dbReference type="SUPFAM" id="SSF74650">
    <property type="entry name" value="Galactose mutarotase-like"/>
    <property type="match status" value="1"/>
</dbReference>
<dbReference type="InterPro" id="IPR014718">
    <property type="entry name" value="GH-type_carb-bd"/>
</dbReference>
<keyword evidence="6" id="KW-0597">Phosphoprotein</keyword>
<organism evidence="13 14">
    <name type="scientific">Melioribacter roseus (strain DSM 23840 / JCM 17771 / VKM B-2668 / P3M-2)</name>
    <dbReference type="NCBI Taxonomy" id="1191523"/>
    <lineage>
        <taxon>Bacteria</taxon>
        <taxon>Pseudomonadati</taxon>
        <taxon>Ignavibacteriota</taxon>
        <taxon>Ignavibacteria</taxon>
        <taxon>Ignavibacteriales</taxon>
        <taxon>Melioribacteraceae</taxon>
        <taxon>Melioribacter</taxon>
    </lineage>
</organism>
<comment type="pathway">
    <text evidence="2 9">Carbohydrate metabolism; hexose metabolism.</text>
</comment>
<dbReference type="STRING" id="1191523.MROS_0032"/>
<evidence type="ECO:0000256" key="1">
    <source>
        <dbReference type="ARBA" id="ARBA00004496"/>
    </source>
</evidence>
<evidence type="ECO:0000256" key="9">
    <source>
        <dbReference type="PIRNR" id="PIRNR005096"/>
    </source>
</evidence>
<dbReference type="HOGENOM" id="CLU_031753_2_0_10"/>
<dbReference type="GO" id="GO:0004034">
    <property type="term" value="F:aldose 1-epimerase activity"/>
    <property type="evidence" value="ECO:0007669"/>
    <property type="project" value="UniProtKB-EC"/>
</dbReference>
<sequence>MGRITIILLAVIMLSCNSDDENKVIQENFGVAPDGSPVFLYTMKNSNGMTVKLTNYGATLVSIVTPDKDGNFADIIAGFDSLSGYVNDNSFIGVTVGRYANRIGKGKFKIDDREYQLTINDGNNHLHGGVKGFHKLVWDSEIVTDDTSSYVVMKLHSPDGYEGYPGNVDVKVKFSLNDNNDLIIEYAGTTDKPTILNLTNHAYYNLSGNFENTILDHILTINADNFTPIDSELIPTGEIASVENTPMDFRKPTAVGARINEDYIQLKYGKGYDHNWALNEYDGNVRKAVTLSDPKSGRVLEIFTDQPGMQFYSGNFLNGTITGKGGIKYNYRTALCLEPQFFPDSPNKDNFDSPLLKPGEIYRQTTVYRFGIMK</sequence>
<protein>
    <recommendedName>
        <fullName evidence="9">Aldose 1-epimerase</fullName>
        <ecNumber evidence="9">5.1.3.3</ecNumber>
    </recommendedName>
</protein>
<dbReference type="KEGG" id="mro:MROS_0032"/>
<comment type="catalytic activity">
    <reaction evidence="9">
        <text>alpha-D-glucose = beta-D-glucose</text>
        <dbReference type="Rhea" id="RHEA:10264"/>
        <dbReference type="ChEBI" id="CHEBI:15903"/>
        <dbReference type="ChEBI" id="CHEBI:17925"/>
        <dbReference type="EC" id="5.1.3.3"/>
    </reaction>
</comment>
<dbReference type="FunFam" id="2.70.98.10:FF:000003">
    <property type="entry name" value="Aldose 1-epimerase"/>
    <property type="match status" value="1"/>
</dbReference>
<dbReference type="Pfam" id="PF01263">
    <property type="entry name" value="Aldose_epim"/>
    <property type="match status" value="1"/>
</dbReference>
<dbReference type="GO" id="GO:0030246">
    <property type="term" value="F:carbohydrate binding"/>
    <property type="evidence" value="ECO:0007669"/>
    <property type="project" value="InterPro"/>
</dbReference>
<dbReference type="EC" id="5.1.3.3" evidence="9"/>
<dbReference type="CDD" id="cd09019">
    <property type="entry name" value="galactose_mutarotase_like"/>
    <property type="match status" value="1"/>
</dbReference>
<gene>
    <name evidence="13" type="ordered locus">MROS_0032</name>
</gene>
<evidence type="ECO:0000256" key="8">
    <source>
        <dbReference type="ARBA" id="ARBA00023277"/>
    </source>
</evidence>
<evidence type="ECO:0000256" key="6">
    <source>
        <dbReference type="ARBA" id="ARBA00022553"/>
    </source>
</evidence>
<dbReference type="PANTHER" id="PTHR10091:SF0">
    <property type="entry name" value="GALACTOSE MUTAROTASE"/>
    <property type="match status" value="1"/>
</dbReference>
<dbReference type="PATRIC" id="fig|1191523.3.peg.32"/>
<dbReference type="OrthoDB" id="9779408at2"/>
<feature type="binding site" evidence="12">
    <location>
        <begin position="201"/>
        <end position="203"/>
    </location>
    <ligand>
        <name>beta-D-galactose</name>
        <dbReference type="ChEBI" id="CHEBI:27667"/>
    </ligand>
</feature>
<evidence type="ECO:0000313" key="13">
    <source>
        <dbReference type="EMBL" id="AFN73276.1"/>
    </source>
</evidence>
<proteinExistence type="inferred from homology"/>
<dbReference type="GO" id="GO:0006006">
    <property type="term" value="P:glucose metabolic process"/>
    <property type="evidence" value="ECO:0007669"/>
    <property type="project" value="TreeGrafter"/>
</dbReference>
<evidence type="ECO:0000256" key="12">
    <source>
        <dbReference type="PIRSR" id="PIRSR005096-3"/>
    </source>
</evidence>
<dbReference type="InterPro" id="IPR015443">
    <property type="entry name" value="Aldose_1-epimerase"/>
</dbReference>
<evidence type="ECO:0000256" key="2">
    <source>
        <dbReference type="ARBA" id="ARBA00005028"/>
    </source>
</evidence>
<keyword evidence="14" id="KW-1185">Reference proteome</keyword>
<feature type="active site" description="Proton donor" evidence="10">
    <location>
        <position position="201"/>
    </location>
</feature>
<feature type="binding site" evidence="12">
    <location>
        <begin position="101"/>
        <end position="102"/>
    </location>
    <ligand>
        <name>beta-D-galactose</name>
        <dbReference type="ChEBI" id="CHEBI:27667"/>
    </ligand>
</feature>
<keyword evidence="5" id="KW-0963">Cytoplasm</keyword>
<dbReference type="InterPro" id="IPR011013">
    <property type="entry name" value="Gal_mutarotase_sf_dom"/>
</dbReference>
<evidence type="ECO:0000256" key="10">
    <source>
        <dbReference type="PIRSR" id="PIRSR005096-1"/>
    </source>
</evidence>
<dbReference type="UniPathway" id="UPA00242"/>
<accession>I6ZZX1</accession>
<evidence type="ECO:0000313" key="14">
    <source>
        <dbReference type="Proteomes" id="UP000009011"/>
    </source>
</evidence>
<dbReference type="InterPro" id="IPR008183">
    <property type="entry name" value="Aldose_1/G6P_1-epimerase"/>
</dbReference>
<dbReference type="GO" id="GO:0005737">
    <property type="term" value="C:cytoplasm"/>
    <property type="evidence" value="ECO:0007669"/>
    <property type="project" value="UniProtKB-SubCell"/>
</dbReference>
<name>I6ZZX1_MELRP</name>
<feature type="binding site" evidence="11">
    <location>
        <position position="273"/>
    </location>
    <ligand>
        <name>beta-D-galactose</name>
        <dbReference type="ChEBI" id="CHEBI:27667"/>
    </ligand>
</feature>
<dbReference type="GO" id="GO:0033499">
    <property type="term" value="P:galactose catabolic process via UDP-galactose, Leloir pathway"/>
    <property type="evidence" value="ECO:0007669"/>
    <property type="project" value="TreeGrafter"/>
</dbReference>
<feature type="active site" description="Proton acceptor" evidence="10">
    <location>
        <position position="338"/>
    </location>
</feature>
<evidence type="ECO:0000256" key="3">
    <source>
        <dbReference type="ARBA" id="ARBA00006206"/>
    </source>
</evidence>
<dbReference type="Proteomes" id="UP000009011">
    <property type="component" value="Chromosome"/>
</dbReference>
<evidence type="ECO:0000256" key="4">
    <source>
        <dbReference type="ARBA" id="ARBA00011245"/>
    </source>
</evidence>
<dbReference type="eggNOG" id="COG2017">
    <property type="taxonomic scope" value="Bacteria"/>
</dbReference>
<evidence type="ECO:0000256" key="11">
    <source>
        <dbReference type="PIRSR" id="PIRSR005096-2"/>
    </source>
</evidence>